<dbReference type="EMBL" id="JADOXO010000336">
    <property type="protein sequence ID" value="KAF9806315.1"/>
    <property type="molecule type" value="Genomic_DNA"/>
</dbReference>
<dbReference type="InterPro" id="IPR020946">
    <property type="entry name" value="Flavin_mOase-like"/>
</dbReference>
<evidence type="ECO:0000313" key="4">
    <source>
        <dbReference type="EMBL" id="KAF9806315.1"/>
    </source>
</evidence>
<reference evidence="4" key="2">
    <citation type="journal article" name="Front. Microbiol.">
        <title>Degradative Capacity of Two Strains of Rhodonia placenta: From Phenotype to Genotype.</title>
        <authorList>
            <person name="Kolle M."/>
            <person name="Horta M.A.C."/>
            <person name="Nowrousian M."/>
            <person name="Ohm R.A."/>
            <person name="Benz J.P."/>
            <person name="Pilgard A."/>
        </authorList>
    </citation>
    <scope>NUCLEOTIDE SEQUENCE</scope>
    <source>
        <strain evidence="4">FPRL280</strain>
    </source>
</reference>
<dbReference type="GO" id="GO:0004499">
    <property type="term" value="F:N,N-dimethylaniline monooxygenase activity"/>
    <property type="evidence" value="ECO:0007669"/>
    <property type="project" value="InterPro"/>
</dbReference>
<dbReference type="PANTHER" id="PTHR43539:SF68">
    <property type="entry name" value="FLAVIN-BINDING MONOOXYGENASE-LIKE PROTEIN (AFU_ORTHOLOGUE AFUA_4G09220)"/>
    <property type="match status" value="1"/>
</dbReference>
<proteinExistence type="predicted"/>
<evidence type="ECO:0000256" key="1">
    <source>
        <dbReference type="ARBA" id="ARBA00022630"/>
    </source>
</evidence>
<evidence type="ECO:0000256" key="3">
    <source>
        <dbReference type="ARBA" id="ARBA00023002"/>
    </source>
</evidence>
<evidence type="ECO:0000313" key="5">
    <source>
        <dbReference type="Proteomes" id="UP000639403"/>
    </source>
</evidence>
<sequence>MLTNDLSMDLQVIAETWLDTFARATLSGDVLATVQTFLPDGYLRDQLVLTWDLRSLEGHDKITEYLVPRLTAAHLSHFRPDTRAGYCAERSTKGGVGAAFTFETPHCYGRGYVRLLQDTSSGQWKALSVFLGVADIKGYEELGREPGHYGGHTLSWTDIFAERRRQIERDPYVIVIGAGHNGLNTAARLKHWNIPTLVIEKNDKVGDQWRERYPTLSLHSIRHFSHFSYQQYPDTWPEFAPRDKMADWQEQYVKTQDLVVWTRSTILPGAHYDTIRKRWTLVVDHAGTRVELHPAHVVSAVGSMGPPRMPHVPERACFDGVVIHSGAYPGGAPYVGKHVVVVGACQSAADICQDLAFRGAASVTMVQRSSTCVVGISTGAGGEHVLFPDDVPIDVCDLKFQSLPINLKRRLTLEEADLEWEREKELHAKLRRGGLKLNMGKDGSGHIFLIYERLGGWDLGLADYIASGRVKVKQGVEVKQFTADGVMFNDSSSLPADVVIFATGWLGNRESLREIFGTEIVDSTGVPWGLDDEGEISNTYRPTGHPGLWYAVGDFGTARFLSKLLALQIKATQIGILRTAERTL</sequence>
<organism evidence="4 5">
    <name type="scientific">Rhodonia placenta</name>
    <dbReference type="NCBI Taxonomy" id="104341"/>
    <lineage>
        <taxon>Eukaryota</taxon>
        <taxon>Fungi</taxon>
        <taxon>Dikarya</taxon>
        <taxon>Basidiomycota</taxon>
        <taxon>Agaricomycotina</taxon>
        <taxon>Agaricomycetes</taxon>
        <taxon>Polyporales</taxon>
        <taxon>Adustoporiaceae</taxon>
        <taxon>Rhodonia</taxon>
    </lineage>
</organism>
<dbReference type="Pfam" id="PF00743">
    <property type="entry name" value="FMO-like"/>
    <property type="match status" value="1"/>
</dbReference>
<protein>
    <recommendedName>
        <fullName evidence="6">FAD/NAD(P)-binding domain-containing protein</fullName>
    </recommendedName>
</protein>
<keyword evidence="1" id="KW-0285">Flavoprotein</keyword>
<dbReference type="AlphaFoldDB" id="A0A8H7NVK9"/>
<reference evidence="4" key="1">
    <citation type="submission" date="2020-11" db="EMBL/GenBank/DDBJ databases">
        <authorList>
            <person name="Koelle M."/>
            <person name="Horta M.A.C."/>
            <person name="Nowrousian M."/>
            <person name="Ohm R.A."/>
            <person name="Benz P."/>
            <person name="Pilgard A."/>
        </authorList>
    </citation>
    <scope>NUCLEOTIDE SEQUENCE</scope>
    <source>
        <strain evidence="4">FPRL280</strain>
    </source>
</reference>
<gene>
    <name evidence="4" type="ORF">IEO21_08721</name>
</gene>
<evidence type="ECO:0000256" key="2">
    <source>
        <dbReference type="ARBA" id="ARBA00022827"/>
    </source>
</evidence>
<evidence type="ECO:0008006" key="6">
    <source>
        <dbReference type="Google" id="ProtNLM"/>
    </source>
</evidence>
<comment type="caution">
    <text evidence="4">The sequence shown here is derived from an EMBL/GenBank/DDBJ whole genome shotgun (WGS) entry which is preliminary data.</text>
</comment>
<name>A0A8H7NVK9_9APHY</name>
<keyword evidence="2" id="KW-0274">FAD</keyword>
<dbReference type="Proteomes" id="UP000639403">
    <property type="component" value="Unassembled WGS sequence"/>
</dbReference>
<keyword evidence="3" id="KW-0560">Oxidoreductase</keyword>
<dbReference type="InterPro" id="IPR050982">
    <property type="entry name" value="Auxin_biosynth/cation_transpt"/>
</dbReference>
<dbReference type="Gene3D" id="3.50.50.60">
    <property type="entry name" value="FAD/NAD(P)-binding domain"/>
    <property type="match status" value="1"/>
</dbReference>
<dbReference type="GO" id="GO:0050660">
    <property type="term" value="F:flavin adenine dinucleotide binding"/>
    <property type="evidence" value="ECO:0007669"/>
    <property type="project" value="InterPro"/>
</dbReference>
<dbReference type="InterPro" id="IPR036188">
    <property type="entry name" value="FAD/NAD-bd_sf"/>
</dbReference>
<accession>A0A8H7NVK9</accession>
<dbReference type="SUPFAM" id="SSF51905">
    <property type="entry name" value="FAD/NAD(P)-binding domain"/>
    <property type="match status" value="1"/>
</dbReference>
<dbReference type="GO" id="GO:0050661">
    <property type="term" value="F:NADP binding"/>
    <property type="evidence" value="ECO:0007669"/>
    <property type="project" value="InterPro"/>
</dbReference>
<dbReference type="PANTHER" id="PTHR43539">
    <property type="entry name" value="FLAVIN-BINDING MONOOXYGENASE-LIKE PROTEIN (AFU_ORTHOLOGUE AFUA_4G09220)"/>
    <property type="match status" value="1"/>
</dbReference>